<accession>A0ABQ0FZE8</accession>
<keyword evidence="3" id="KW-1185">Reference proteome</keyword>
<dbReference type="InterPro" id="IPR000210">
    <property type="entry name" value="BTB/POZ_dom"/>
</dbReference>
<name>A0ABQ0FZE8_9PEZI</name>
<evidence type="ECO:0000313" key="2">
    <source>
        <dbReference type="EMBL" id="GAB1310799.1"/>
    </source>
</evidence>
<comment type="caution">
    <text evidence="2">The sequence shown here is derived from an EMBL/GenBank/DDBJ whole genome shotgun (WGS) entry which is preliminary data.</text>
</comment>
<dbReference type="InterPro" id="IPR011333">
    <property type="entry name" value="SKP1/BTB/POZ_sf"/>
</dbReference>
<dbReference type="EMBL" id="BAAFSV010000001">
    <property type="protein sequence ID" value="GAB1310799.1"/>
    <property type="molecule type" value="Genomic_DNA"/>
</dbReference>
<gene>
    <name evidence="2" type="ORF">MFIFM68171_01009</name>
</gene>
<organism evidence="2 3">
    <name type="scientific">Madurella fahalii</name>
    <dbReference type="NCBI Taxonomy" id="1157608"/>
    <lineage>
        <taxon>Eukaryota</taxon>
        <taxon>Fungi</taxon>
        <taxon>Dikarya</taxon>
        <taxon>Ascomycota</taxon>
        <taxon>Pezizomycotina</taxon>
        <taxon>Sordariomycetes</taxon>
        <taxon>Sordariomycetidae</taxon>
        <taxon>Sordariales</taxon>
        <taxon>Sordariales incertae sedis</taxon>
        <taxon>Madurella</taxon>
    </lineage>
</organism>
<evidence type="ECO:0000259" key="1">
    <source>
        <dbReference type="PROSITE" id="PS50097"/>
    </source>
</evidence>
<proteinExistence type="predicted"/>
<dbReference type="SUPFAM" id="SSF54695">
    <property type="entry name" value="POZ domain"/>
    <property type="match status" value="1"/>
</dbReference>
<protein>
    <recommendedName>
        <fullName evidence="1">BTB domain-containing protein</fullName>
    </recommendedName>
</protein>
<dbReference type="GeneID" id="98171754"/>
<dbReference type="PROSITE" id="PS50097">
    <property type="entry name" value="BTB"/>
    <property type="match status" value="1"/>
</dbReference>
<evidence type="ECO:0000313" key="3">
    <source>
        <dbReference type="Proteomes" id="UP001628179"/>
    </source>
</evidence>
<sequence length="169" mass="19454">MSEPQNNMTLERARDFLRRAVLMDMANLAYVPGAWDVLIICGYRAWRCHRELLTRRCSFFARYLPPADAEVEARGELVSFQLPAEAAPRIESLVDAIYNDNPNLRLDGHYARNGGGPVIAEQGDDGIVVEIAESRQHPPLQPLQRPRRRDFDVDEDLFLRHPQSHRFLF</sequence>
<dbReference type="Proteomes" id="UP001628179">
    <property type="component" value="Unassembled WGS sequence"/>
</dbReference>
<dbReference type="RefSeq" id="XP_070912532.1">
    <property type="nucleotide sequence ID" value="XM_071056431.1"/>
</dbReference>
<feature type="domain" description="BTB" evidence="1">
    <location>
        <begin position="35"/>
        <end position="106"/>
    </location>
</feature>
<dbReference type="CDD" id="cd18186">
    <property type="entry name" value="BTB_POZ_ZBTB_KLHL-like"/>
    <property type="match status" value="1"/>
</dbReference>
<reference evidence="2 3" key="1">
    <citation type="submission" date="2024-09" db="EMBL/GenBank/DDBJ databases">
        <title>Itraconazole resistance in Madurella fahalii resulting from another homologue of gene encoding cytochrome P450 14-alpha sterol demethylase (CYP51).</title>
        <authorList>
            <person name="Yoshioka I."/>
            <person name="Fahal A.H."/>
            <person name="Kaneko S."/>
            <person name="Yaguchi T."/>
        </authorList>
    </citation>
    <scope>NUCLEOTIDE SEQUENCE [LARGE SCALE GENOMIC DNA]</scope>
    <source>
        <strain evidence="2 3">IFM 68171</strain>
    </source>
</reference>